<protein>
    <submittedName>
        <fullName evidence="1">Uncharacterized protein</fullName>
    </submittedName>
</protein>
<dbReference type="AlphaFoldDB" id="A0A143PU02"/>
<name>A0A143PU02_LUTPR</name>
<dbReference type="RefSeq" id="WP_110172861.1">
    <property type="nucleotide sequence ID" value="NZ_CP015136.1"/>
</dbReference>
<evidence type="ECO:0000313" key="2">
    <source>
        <dbReference type="Proteomes" id="UP000076079"/>
    </source>
</evidence>
<dbReference type="STRING" id="1855912.LuPra_04547"/>
<keyword evidence="2" id="KW-1185">Reference proteome</keyword>
<proteinExistence type="predicted"/>
<gene>
    <name evidence="1" type="ORF">LuPra_04547</name>
</gene>
<dbReference type="EMBL" id="CP015136">
    <property type="protein sequence ID" value="AMY11299.1"/>
    <property type="molecule type" value="Genomic_DNA"/>
</dbReference>
<accession>A0A143PU02</accession>
<dbReference type="Proteomes" id="UP000076079">
    <property type="component" value="Chromosome"/>
</dbReference>
<dbReference type="KEGG" id="abac:LuPra_04547"/>
<evidence type="ECO:0000313" key="1">
    <source>
        <dbReference type="EMBL" id="AMY11299.1"/>
    </source>
</evidence>
<reference evidence="2" key="2">
    <citation type="submission" date="2016-04" db="EMBL/GenBank/DDBJ databases">
        <title>First Complete Genome Sequence of a Subdivision 6 Acidobacterium.</title>
        <authorList>
            <person name="Huang S."/>
            <person name="Vieira S."/>
            <person name="Bunk B."/>
            <person name="Riedel T."/>
            <person name="Sproeer C."/>
            <person name="Overmann J."/>
        </authorList>
    </citation>
    <scope>NUCLEOTIDE SEQUENCE [LARGE SCALE GENOMIC DNA]</scope>
    <source>
        <strain evidence="2">DSM 100886 HEG_-6_39</strain>
    </source>
</reference>
<reference evidence="1 2" key="1">
    <citation type="journal article" date="2016" name="Genome Announc.">
        <title>First Complete Genome Sequence of a Subdivision 6 Acidobacterium Strain.</title>
        <authorList>
            <person name="Huang S."/>
            <person name="Vieira S."/>
            <person name="Bunk B."/>
            <person name="Riedel T."/>
            <person name="Sproer C."/>
            <person name="Overmann J."/>
        </authorList>
    </citation>
    <scope>NUCLEOTIDE SEQUENCE [LARGE SCALE GENOMIC DNA]</scope>
    <source>
        <strain evidence="2">DSM 100886 HEG_-6_39</strain>
    </source>
</reference>
<organism evidence="1 2">
    <name type="scientific">Luteitalea pratensis</name>
    <dbReference type="NCBI Taxonomy" id="1855912"/>
    <lineage>
        <taxon>Bacteria</taxon>
        <taxon>Pseudomonadati</taxon>
        <taxon>Acidobacteriota</taxon>
        <taxon>Vicinamibacteria</taxon>
        <taxon>Vicinamibacterales</taxon>
        <taxon>Vicinamibacteraceae</taxon>
        <taxon>Luteitalea</taxon>
    </lineage>
</organism>
<sequence>MNETDITPSGDPNVHDEEGEAYWAEKDRIATCMFWAQDAAERIKADPVQTQATDAQKAVRTELLHNLAGVVGMTGEELARCVLDVVARRR</sequence>